<gene>
    <name evidence="1" type="ORF">S06H3_50890</name>
</gene>
<feature type="non-terminal residue" evidence="1">
    <location>
        <position position="251"/>
    </location>
</feature>
<accession>X1PQ64</accession>
<evidence type="ECO:0000313" key="1">
    <source>
        <dbReference type="EMBL" id="GAI33009.1"/>
    </source>
</evidence>
<reference evidence="1" key="1">
    <citation type="journal article" date="2014" name="Front. Microbiol.">
        <title>High frequency of phylogenetically diverse reductive dehalogenase-homologous genes in deep subseafloor sedimentary metagenomes.</title>
        <authorList>
            <person name="Kawai M."/>
            <person name="Futagami T."/>
            <person name="Toyoda A."/>
            <person name="Takaki Y."/>
            <person name="Nishi S."/>
            <person name="Hori S."/>
            <person name="Arai W."/>
            <person name="Tsubouchi T."/>
            <person name="Morono Y."/>
            <person name="Uchiyama I."/>
            <person name="Ito T."/>
            <person name="Fujiyama A."/>
            <person name="Inagaki F."/>
            <person name="Takami H."/>
        </authorList>
    </citation>
    <scope>NUCLEOTIDE SEQUENCE</scope>
    <source>
        <strain evidence="1">Expedition CK06-06</strain>
    </source>
</reference>
<dbReference type="AlphaFoldDB" id="X1PQ64"/>
<feature type="non-terminal residue" evidence="1">
    <location>
        <position position="1"/>
    </location>
</feature>
<sequence>VSDDSKWWKHPEWVNWLVEYFDQLLEEEKEKWHPHYAPDPGEISVFNAFTKSDIRRLDTLRSFMLPYLRTRPSKFDLPVSSDMFDSVIGIIKGDALERSLWSEIGKDRKRDRFAWELKLYAHRIFEELKQLEWLMSKSAGLEIPVATPRVKVPRGQVKTGTVLENNVRLDSSYLRAYQIYHSEVEVFPELRTIKDVLRLRQKPEIRDFRDCLREWGRRLRAGDYGGEQAMRQEIGKANQELRRLGPARKVR</sequence>
<organism evidence="1">
    <name type="scientific">marine sediment metagenome</name>
    <dbReference type="NCBI Taxonomy" id="412755"/>
    <lineage>
        <taxon>unclassified sequences</taxon>
        <taxon>metagenomes</taxon>
        <taxon>ecological metagenomes</taxon>
    </lineage>
</organism>
<dbReference type="EMBL" id="BARV01032253">
    <property type="protein sequence ID" value="GAI33009.1"/>
    <property type="molecule type" value="Genomic_DNA"/>
</dbReference>
<name>X1PQ64_9ZZZZ</name>
<comment type="caution">
    <text evidence="1">The sequence shown here is derived from an EMBL/GenBank/DDBJ whole genome shotgun (WGS) entry which is preliminary data.</text>
</comment>
<protein>
    <submittedName>
        <fullName evidence="1">Uncharacterized protein</fullName>
    </submittedName>
</protein>
<proteinExistence type="predicted"/>